<evidence type="ECO:0000256" key="1">
    <source>
        <dbReference type="ARBA" id="ARBA00023015"/>
    </source>
</evidence>
<dbReference type="PANTHER" id="PTHR46796:SF15">
    <property type="entry name" value="BLL1074 PROTEIN"/>
    <property type="match status" value="1"/>
</dbReference>
<dbReference type="SMART" id="SM00342">
    <property type="entry name" value="HTH_ARAC"/>
    <property type="match status" value="1"/>
</dbReference>
<dbReference type="InterPro" id="IPR050204">
    <property type="entry name" value="AraC_XylS_family_regulators"/>
</dbReference>
<keyword evidence="6" id="KW-1185">Reference proteome</keyword>
<evidence type="ECO:0000256" key="3">
    <source>
        <dbReference type="ARBA" id="ARBA00023163"/>
    </source>
</evidence>
<evidence type="ECO:0000313" key="6">
    <source>
        <dbReference type="Proteomes" id="UP000655751"/>
    </source>
</evidence>
<dbReference type="PANTHER" id="PTHR46796">
    <property type="entry name" value="HTH-TYPE TRANSCRIPTIONAL ACTIVATOR RHAS-RELATED"/>
    <property type="match status" value="1"/>
</dbReference>
<evidence type="ECO:0000313" key="5">
    <source>
        <dbReference type="EMBL" id="MBH0775579.1"/>
    </source>
</evidence>
<dbReference type="Pfam" id="PF20240">
    <property type="entry name" value="DUF6597"/>
    <property type="match status" value="1"/>
</dbReference>
<dbReference type="InterPro" id="IPR018060">
    <property type="entry name" value="HTH_AraC"/>
</dbReference>
<keyword evidence="2" id="KW-0238">DNA-binding</keyword>
<keyword evidence="1" id="KW-0805">Transcription regulation</keyword>
<protein>
    <submittedName>
        <fullName evidence="5">Helix-turn-helix transcriptional regulator</fullName>
    </submittedName>
</protein>
<evidence type="ECO:0000259" key="4">
    <source>
        <dbReference type="PROSITE" id="PS01124"/>
    </source>
</evidence>
<sequence length="253" mass="26436">MRSLGAVETAYRERPSRLAGAVLWTRTVTGADAAVPVLPDGCIDVMWRDGLLVVAGPDTAAFRPDAPVGAEFAGIRFFPGSGPALLGVPADEIRDRRVALADLWPAVTVRELTERVDDAEDRLTALESLAVDHASRVAAPDPVLRGIVAALDAGSSIGETARRTGLHPRALHRRSLAAFGYGPKTLARILRFQRAVSMARAGTAPADTAAATGYADQAHLSREVRELAGMPLGELLTRGGAEPSGGGWSSCGG</sequence>
<feature type="domain" description="HTH araC/xylS-type" evidence="4">
    <location>
        <begin position="141"/>
        <end position="238"/>
    </location>
</feature>
<evidence type="ECO:0000256" key="2">
    <source>
        <dbReference type="ARBA" id="ARBA00023125"/>
    </source>
</evidence>
<dbReference type="EMBL" id="JADMLG010000002">
    <property type="protein sequence ID" value="MBH0775579.1"/>
    <property type="molecule type" value="Genomic_DNA"/>
</dbReference>
<dbReference type="PROSITE" id="PS01124">
    <property type="entry name" value="HTH_ARAC_FAMILY_2"/>
    <property type="match status" value="1"/>
</dbReference>
<reference evidence="5" key="1">
    <citation type="submission" date="2020-11" db="EMBL/GenBank/DDBJ databases">
        <title>Nocardia NEAU-351.nov., a novel actinomycete isolated from the cow dung.</title>
        <authorList>
            <person name="Zhang X."/>
        </authorList>
    </citation>
    <scope>NUCLEOTIDE SEQUENCE</scope>
    <source>
        <strain evidence="5">NEAU-351</strain>
    </source>
</reference>
<dbReference type="Gene3D" id="1.10.10.60">
    <property type="entry name" value="Homeodomain-like"/>
    <property type="match status" value="1"/>
</dbReference>
<dbReference type="GO" id="GO:0043565">
    <property type="term" value="F:sequence-specific DNA binding"/>
    <property type="evidence" value="ECO:0007669"/>
    <property type="project" value="InterPro"/>
</dbReference>
<accession>A0A931N132</accession>
<dbReference type="Proteomes" id="UP000655751">
    <property type="component" value="Unassembled WGS sequence"/>
</dbReference>
<name>A0A931N132_9NOCA</name>
<proteinExistence type="predicted"/>
<keyword evidence="3" id="KW-0804">Transcription</keyword>
<dbReference type="GO" id="GO:0003700">
    <property type="term" value="F:DNA-binding transcription factor activity"/>
    <property type="evidence" value="ECO:0007669"/>
    <property type="project" value="InterPro"/>
</dbReference>
<organism evidence="5 6">
    <name type="scientific">Nocardia bovistercoris</name>
    <dbReference type="NCBI Taxonomy" id="2785916"/>
    <lineage>
        <taxon>Bacteria</taxon>
        <taxon>Bacillati</taxon>
        <taxon>Actinomycetota</taxon>
        <taxon>Actinomycetes</taxon>
        <taxon>Mycobacteriales</taxon>
        <taxon>Nocardiaceae</taxon>
        <taxon>Nocardia</taxon>
    </lineage>
</organism>
<gene>
    <name evidence="5" type="ORF">IT779_04650</name>
</gene>
<dbReference type="AlphaFoldDB" id="A0A931N132"/>
<dbReference type="InterPro" id="IPR046532">
    <property type="entry name" value="DUF6597"/>
</dbReference>
<comment type="caution">
    <text evidence="5">The sequence shown here is derived from an EMBL/GenBank/DDBJ whole genome shotgun (WGS) entry which is preliminary data.</text>
</comment>
<dbReference type="Pfam" id="PF12833">
    <property type="entry name" value="HTH_18"/>
    <property type="match status" value="1"/>
</dbReference>